<reference evidence="3" key="2">
    <citation type="submission" date="2025-08" db="UniProtKB">
        <authorList>
            <consortium name="RefSeq"/>
        </authorList>
    </citation>
    <scope>IDENTIFICATION</scope>
    <source>
        <tissue evidence="3">Leaf</tissue>
    </source>
</reference>
<feature type="domain" description="Sialidase" evidence="1">
    <location>
        <begin position="44"/>
        <end position="193"/>
    </location>
</feature>
<dbReference type="SUPFAM" id="SSF50939">
    <property type="entry name" value="Sialidases"/>
    <property type="match status" value="1"/>
</dbReference>
<protein>
    <recommendedName>
        <fullName evidence="1">Sialidase domain-containing protein</fullName>
    </recommendedName>
</protein>
<evidence type="ECO:0000259" key="1">
    <source>
        <dbReference type="Pfam" id="PF13088"/>
    </source>
</evidence>
<accession>A0ABM3RSA7</accession>
<dbReference type="PANTHER" id="PTHR43752:SF2">
    <property type="entry name" value="BNR_ASP-BOX REPEAT FAMILY PROTEIN"/>
    <property type="match status" value="1"/>
</dbReference>
<dbReference type="GeneID" id="130459160"/>
<reference evidence="2" key="1">
    <citation type="journal article" date="2021" name="Nat. Commun.">
        <title>Genomic analyses provide insights into spinach domestication and the genetic basis of agronomic traits.</title>
        <authorList>
            <person name="Cai X."/>
            <person name="Sun X."/>
            <person name="Xu C."/>
            <person name="Sun H."/>
            <person name="Wang X."/>
            <person name="Ge C."/>
            <person name="Zhang Z."/>
            <person name="Wang Q."/>
            <person name="Fei Z."/>
            <person name="Jiao C."/>
            <person name="Wang Q."/>
        </authorList>
    </citation>
    <scope>NUCLEOTIDE SEQUENCE [LARGE SCALE GENOMIC DNA]</scope>
    <source>
        <strain evidence="2">cv. Varoflay</strain>
    </source>
</reference>
<dbReference type="Proteomes" id="UP000813463">
    <property type="component" value="Chromosome 4"/>
</dbReference>
<evidence type="ECO:0000313" key="2">
    <source>
        <dbReference type="Proteomes" id="UP000813463"/>
    </source>
</evidence>
<evidence type="ECO:0000313" key="3">
    <source>
        <dbReference type="RefSeq" id="XP_056698508.1"/>
    </source>
</evidence>
<keyword evidence="2" id="KW-1185">Reference proteome</keyword>
<dbReference type="CDD" id="cd15482">
    <property type="entry name" value="Sialidase_non-viral"/>
    <property type="match status" value="1"/>
</dbReference>
<sequence>MKRVRSSQEVRPKRSLPSSATCSGYGTVRMIWEDLALSSRANFVESWNSWGAWVEVTSDLGKTWRKNGPIYIPGEGLSVIQPVPYQTANGSLRVLLRSAIGRVCMSESLDGGLTWSHAQPTVLPNPNSGIDGVKLKDGRVVLAYNIDSRGLLKVAVSCDDGDSWIDALTLEDTSEMEFSYPAVIQASDGSVHITYTYKRTQIKHVVVQLN</sequence>
<organism evidence="2 3">
    <name type="scientific">Spinacia oleracea</name>
    <name type="common">Spinach</name>
    <dbReference type="NCBI Taxonomy" id="3562"/>
    <lineage>
        <taxon>Eukaryota</taxon>
        <taxon>Viridiplantae</taxon>
        <taxon>Streptophyta</taxon>
        <taxon>Embryophyta</taxon>
        <taxon>Tracheophyta</taxon>
        <taxon>Spermatophyta</taxon>
        <taxon>Magnoliopsida</taxon>
        <taxon>eudicotyledons</taxon>
        <taxon>Gunneridae</taxon>
        <taxon>Pentapetalae</taxon>
        <taxon>Caryophyllales</taxon>
        <taxon>Chenopodiaceae</taxon>
        <taxon>Chenopodioideae</taxon>
        <taxon>Anserineae</taxon>
        <taxon>Spinacia</taxon>
    </lineage>
</organism>
<dbReference type="InterPro" id="IPR036278">
    <property type="entry name" value="Sialidase_sf"/>
</dbReference>
<dbReference type="Pfam" id="PF13088">
    <property type="entry name" value="BNR_2"/>
    <property type="match status" value="1"/>
</dbReference>
<dbReference type="InterPro" id="IPR011040">
    <property type="entry name" value="Sialidase"/>
</dbReference>
<dbReference type="PANTHER" id="PTHR43752">
    <property type="entry name" value="BNR/ASP-BOX REPEAT FAMILY PROTEIN"/>
    <property type="match status" value="1"/>
</dbReference>
<name>A0ABM3RSA7_SPIOL</name>
<proteinExistence type="predicted"/>
<dbReference type="Gene3D" id="2.120.10.10">
    <property type="match status" value="1"/>
</dbReference>
<gene>
    <name evidence="3" type="primary">LOC130459160</name>
</gene>
<dbReference type="RefSeq" id="XP_056698508.1">
    <property type="nucleotide sequence ID" value="XM_056842530.1"/>
</dbReference>